<comment type="caution">
    <text evidence="1">The sequence shown here is derived from an EMBL/GenBank/DDBJ whole genome shotgun (WGS) entry which is preliminary data.</text>
</comment>
<gene>
    <name evidence="1" type="ORF">ETU09_00625</name>
</gene>
<dbReference type="RefSeq" id="WP_146291207.1">
    <property type="nucleotide sequence ID" value="NZ_SELH01000011.1"/>
</dbReference>
<accession>A0A563DJW2</accession>
<evidence type="ECO:0000313" key="2">
    <source>
        <dbReference type="Proteomes" id="UP000319499"/>
    </source>
</evidence>
<dbReference type="Proteomes" id="UP000319499">
    <property type="component" value="Unassembled WGS sequence"/>
</dbReference>
<proteinExistence type="predicted"/>
<evidence type="ECO:0000313" key="1">
    <source>
        <dbReference type="EMBL" id="TWP30538.1"/>
    </source>
</evidence>
<reference evidence="1 2" key="1">
    <citation type="submission" date="2019-02" db="EMBL/GenBank/DDBJ databases">
        <title>Apibacter muscae sp. nov.: a novel member of the house fly microbiota.</title>
        <authorList>
            <person name="Park R."/>
        </authorList>
    </citation>
    <scope>NUCLEOTIDE SEQUENCE [LARGE SCALE GENOMIC DNA]</scope>
    <source>
        <strain evidence="1 2">AL1</strain>
    </source>
</reference>
<dbReference type="EMBL" id="SELH01000011">
    <property type="protein sequence ID" value="TWP30538.1"/>
    <property type="molecule type" value="Genomic_DNA"/>
</dbReference>
<sequence>MQIDIHNLRDLLSYDSEEVHFLTFDQRCEIQRNISNLINKIPLEFSEELEQKIIENLAKIRINEWTRPSIRYVEEDGALIKRYYKK</sequence>
<protein>
    <submittedName>
        <fullName evidence="1">Uncharacterized protein</fullName>
    </submittedName>
</protein>
<dbReference type="OrthoDB" id="1463813at2"/>
<organism evidence="1 2">
    <name type="scientific">Apibacter muscae</name>
    <dbReference type="NCBI Taxonomy" id="2509004"/>
    <lineage>
        <taxon>Bacteria</taxon>
        <taxon>Pseudomonadati</taxon>
        <taxon>Bacteroidota</taxon>
        <taxon>Flavobacteriia</taxon>
        <taxon>Flavobacteriales</taxon>
        <taxon>Weeksellaceae</taxon>
        <taxon>Apibacter</taxon>
    </lineage>
</organism>
<keyword evidence="2" id="KW-1185">Reference proteome</keyword>
<dbReference type="AlphaFoldDB" id="A0A563DJW2"/>
<name>A0A563DJW2_9FLAO</name>